<organism evidence="2 3">
    <name type="scientific">Microbacterium natoriense</name>
    <dbReference type="NCBI Taxonomy" id="284570"/>
    <lineage>
        <taxon>Bacteria</taxon>
        <taxon>Bacillati</taxon>
        <taxon>Actinomycetota</taxon>
        <taxon>Actinomycetes</taxon>
        <taxon>Micrococcales</taxon>
        <taxon>Microbacteriaceae</taxon>
        <taxon>Microbacterium</taxon>
    </lineage>
</organism>
<evidence type="ECO:0000313" key="3">
    <source>
        <dbReference type="Proteomes" id="UP001244427"/>
    </source>
</evidence>
<feature type="transmembrane region" description="Helical" evidence="1">
    <location>
        <begin position="12"/>
        <end position="34"/>
    </location>
</feature>
<reference evidence="2 3" key="1">
    <citation type="submission" date="2023-07" db="EMBL/GenBank/DDBJ databases">
        <title>Comparative genomics of wheat-associated soil bacteria to identify genetic determinants of phenazine resistance.</title>
        <authorList>
            <person name="Mouncey N."/>
        </authorList>
    </citation>
    <scope>NUCLEOTIDE SEQUENCE [LARGE SCALE GENOMIC DNA]</scope>
    <source>
        <strain evidence="2 3">W4I9-1</strain>
    </source>
</reference>
<evidence type="ECO:0000313" key="2">
    <source>
        <dbReference type="EMBL" id="MDQ0645855.1"/>
    </source>
</evidence>
<gene>
    <name evidence="2" type="ORF">QFZ53_000051</name>
</gene>
<keyword evidence="1" id="KW-1133">Transmembrane helix</keyword>
<keyword evidence="1" id="KW-0812">Transmembrane</keyword>
<protein>
    <submittedName>
        <fullName evidence="2">Uncharacterized protein</fullName>
    </submittedName>
</protein>
<sequence>MLRYSSSVDDDLGILIFLGAGVLVLIGIVFFGVLSSRRKKAATQRTFTVRQQIIGEQPFLASSDLDASDRRQEELFRETYPIGGSLVLNLVDAEGAWAEREVHVSRIGRSLRAGWPQARIGLTAYFREWENTEFPAVFPVKGTDRITTVELDEGGVTASDDRNAVVWSAQWSALLFSNGSDIVLGDGTGKTIRFDHPDGHPALEELLIKYGTLKQMHF</sequence>
<keyword evidence="1" id="KW-0472">Membrane</keyword>
<dbReference type="AlphaFoldDB" id="A0AAW8EQX8"/>
<accession>A0AAW8EQX8</accession>
<dbReference type="EMBL" id="JAUSXV010000001">
    <property type="protein sequence ID" value="MDQ0645855.1"/>
    <property type="molecule type" value="Genomic_DNA"/>
</dbReference>
<proteinExistence type="predicted"/>
<name>A0AAW8EQX8_9MICO</name>
<comment type="caution">
    <text evidence="2">The sequence shown here is derived from an EMBL/GenBank/DDBJ whole genome shotgun (WGS) entry which is preliminary data.</text>
</comment>
<keyword evidence="3" id="KW-1185">Reference proteome</keyword>
<dbReference type="Proteomes" id="UP001244427">
    <property type="component" value="Unassembled WGS sequence"/>
</dbReference>
<evidence type="ECO:0000256" key="1">
    <source>
        <dbReference type="SAM" id="Phobius"/>
    </source>
</evidence>